<gene>
    <name evidence="1" type="ORF">EST35_0035</name>
</gene>
<name>A0A4Y1LU45_9CAUD</name>
<dbReference type="EMBL" id="MK797984">
    <property type="protein sequence ID" value="QCG75919.1"/>
    <property type="molecule type" value="Genomic_DNA"/>
</dbReference>
<accession>A0A4Y1LU45</accession>
<keyword evidence="2" id="KW-1185">Reference proteome</keyword>
<dbReference type="Proteomes" id="UP000316733">
    <property type="component" value="Segment"/>
</dbReference>
<evidence type="ECO:0000313" key="2">
    <source>
        <dbReference type="Proteomes" id="UP000316733"/>
    </source>
</evidence>
<protein>
    <submittedName>
        <fullName evidence="1">Uncharacterized protein</fullName>
    </submittedName>
</protein>
<evidence type="ECO:0000313" key="1">
    <source>
        <dbReference type="EMBL" id="QCG75919.1"/>
    </source>
</evidence>
<organism evidence="1 2">
    <name type="scientific">Pseudomonas phage vB_PaeM_PA5oct</name>
    <dbReference type="NCBI Taxonomy" id="2163605"/>
    <lineage>
        <taxon>Viruses</taxon>
        <taxon>Duplodnaviria</taxon>
        <taxon>Heunggongvirae</taxon>
        <taxon>Uroviricota</taxon>
        <taxon>Caudoviricetes</taxon>
        <taxon>Arenbergviridae</taxon>
        <taxon>Wroclawvirus</taxon>
        <taxon>Wroclawvirus PA5oct</taxon>
    </lineage>
</organism>
<proteinExistence type="predicted"/>
<reference evidence="2" key="1">
    <citation type="journal article" date="2020" name="bioRxiv">
        <title>Integrative omics analysis of Pseudomonas aeruginosa virus PA5oct highlights the molecular complexity of jumbo phages.</title>
        <authorList>
            <person name="Lood C."/>
            <person name="Danis-Wlodarczyk K."/>
            <person name="Blasdel B.G."/>
            <person name="Jang H.B."/>
            <person name="Vandenheuvel D."/>
            <person name="Briers Y."/>
            <person name="Noben J.-P."/>
            <person name="van Noort V."/>
            <person name="Drulis-Kawa Z."/>
            <person name="Lavigne R."/>
        </authorList>
    </citation>
    <scope>NUCLEOTIDE SEQUENCE [LARGE SCALE GENOMIC DNA]</scope>
</reference>
<sequence>MQHTHIRFYNEETQQIDNRRGATVAWETAGNKIRISVAACSEMDNFNRKTGREHAASRLESGDYIEFNGTELLNAQMSSVSHVQSEGLVRAMCFLLAQGKGDLYYPASEGQLRSEAECNSYNALEYLKHQMGIHQ</sequence>